<dbReference type="Proteomes" id="UP001140094">
    <property type="component" value="Unassembled WGS sequence"/>
</dbReference>
<dbReference type="OrthoDB" id="511287at2759"/>
<dbReference type="GO" id="GO:0005634">
    <property type="term" value="C:nucleus"/>
    <property type="evidence" value="ECO:0007669"/>
    <property type="project" value="InterPro"/>
</dbReference>
<protein>
    <submittedName>
        <fullName evidence="1">Uncharacterized protein</fullName>
    </submittedName>
</protein>
<name>A0A9W8HTL8_9FUNG</name>
<dbReference type="EMBL" id="JANBUO010000664">
    <property type="protein sequence ID" value="KAJ2802426.1"/>
    <property type="molecule type" value="Genomic_DNA"/>
</dbReference>
<feature type="non-terminal residue" evidence="1">
    <location>
        <position position="96"/>
    </location>
</feature>
<organism evidence="1 2">
    <name type="scientific">Coemansia guatemalensis</name>
    <dbReference type="NCBI Taxonomy" id="2761395"/>
    <lineage>
        <taxon>Eukaryota</taxon>
        <taxon>Fungi</taxon>
        <taxon>Fungi incertae sedis</taxon>
        <taxon>Zoopagomycota</taxon>
        <taxon>Kickxellomycotina</taxon>
        <taxon>Kickxellomycetes</taxon>
        <taxon>Kickxellales</taxon>
        <taxon>Kickxellaceae</taxon>
        <taxon>Coemansia</taxon>
    </lineage>
</organism>
<evidence type="ECO:0000313" key="2">
    <source>
        <dbReference type="Proteomes" id="UP001140094"/>
    </source>
</evidence>
<dbReference type="AlphaFoldDB" id="A0A9W8HTL8"/>
<accession>A0A9W8HTL8</accession>
<dbReference type="GO" id="GO:0045892">
    <property type="term" value="P:negative regulation of DNA-templated transcription"/>
    <property type="evidence" value="ECO:0007669"/>
    <property type="project" value="InterPro"/>
</dbReference>
<dbReference type="Pfam" id="PF04858">
    <property type="entry name" value="TH1"/>
    <property type="match status" value="1"/>
</dbReference>
<sequence>MEPTTGAFVEQYLNAGGAPFNIMNLLTASYEGKAAMANMVCRDITDACGVGTKPAMLEAVSRLIVGSFDVQKADDEYNRTSQLPEYVEVMLAHQAW</sequence>
<comment type="caution">
    <text evidence="1">The sequence shown here is derived from an EMBL/GenBank/DDBJ whole genome shotgun (WGS) entry which is preliminary data.</text>
</comment>
<gene>
    <name evidence="1" type="ORF">H4R20_003281</name>
</gene>
<proteinExistence type="predicted"/>
<keyword evidence="2" id="KW-1185">Reference proteome</keyword>
<dbReference type="InterPro" id="IPR006942">
    <property type="entry name" value="TH1"/>
</dbReference>
<evidence type="ECO:0000313" key="1">
    <source>
        <dbReference type="EMBL" id="KAJ2802426.1"/>
    </source>
</evidence>
<reference evidence="1" key="1">
    <citation type="submission" date="2022-07" db="EMBL/GenBank/DDBJ databases">
        <title>Phylogenomic reconstructions and comparative analyses of Kickxellomycotina fungi.</title>
        <authorList>
            <person name="Reynolds N.K."/>
            <person name="Stajich J.E."/>
            <person name="Barry K."/>
            <person name="Grigoriev I.V."/>
            <person name="Crous P."/>
            <person name="Smith M.E."/>
        </authorList>
    </citation>
    <scope>NUCLEOTIDE SEQUENCE</scope>
    <source>
        <strain evidence="1">NRRL 1565</strain>
    </source>
</reference>